<protein>
    <submittedName>
        <fullName evidence="2">Uncharacterized protein</fullName>
    </submittedName>
</protein>
<evidence type="ECO:0000313" key="2">
    <source>
        <dbReference type="EMBL" id="PHH71843.1"/>
    </source>
</evidence>
<feature type="region of interest" description="Disordered" evidence="1">
    <location>
        <begin position="63"/>
        <end position="98"/>
    </location>
</feature>
<organism evidence="2 3">
    <name type="scientific">Ophiocordyceps camponoti-rufipedis</name>
    <dbReference type="NCBI Taxonomy" id="2004952"/>
    <lineage>
        <taxon>Eukaryota</taxon>
        <taxon>Fungi</taxon>
        <taxon>Dikarya</taxon>
        <taxon>Ascomycota</taxon>
        <taxon>Pezizomycotina</taxon>
        <taxon>Sordariomycetes</taxon>
        <taxon>Hypocreomycetidae</taxon>
        <taxon>Hypocreales</taxon>
        <taxon>Ophiocordycipitaceae</taxon>
        <taxon>Ophiocordyceps</taxon>
    </lineage>
</organism>
<dbReference type="EMBL" id="NJES01000471">
    <property type="protein sequence ID" value="PHH71843.1"/>
    <property type="molecule type" value="Genomic_DNA"/>
</dbReference>
<dbReference type="Proteomes" id="UP000226431">
    <property type="component" value="Unassembled WGS sequence"/>
</dbReference>
<gene>
    <name evidence="2" type="ORF">CDD80_4959</name>
</gene>
<accession>A0A2C5YW45</accession>
<feature type="compositionally biased region" description="Acidic residues" evidence="1">
    <location>
        <begin position="63"/>
        <end position="73"/>
    </location>
</feature>
<evidence type="ECO:0000313" key="3">
    <source>
        <dbReference type="Proteomes" id="UP000226431"/>
    </source>
</evidence>
<dbReference type="OrthoDB" id="4739627at2759"/>
<proteinExistence type="predicted"/>
<keyword evidence="3" id="KW-1185">Reference proteome</keyword>
<comment type="caution">
    <text evidence="2">The sequence shown here is derived from an EMBL/GenBank/DDBJ whole genome shotgun (WGS) entry which is preliminary data.</text>
</comment>
<sequence>MCRLVIFSGTCTRCGEEQTWEDLSQQLSCLEAKNNDAFGECERGVFAEQHQFDQECDRCSQEDEGLGDVEDVDSAVVNSSKRPADSDETEGERKKQKT</sequence>
<name>A0A2C5YW45_9HYPO</name>
<dbReference type="AlphaFoldDB" id="A0A2C5YW45"/>
<reference evidence="2 3" key="1">
    <citation type="submission" date="2017-06" db="EMBL/GenBank/DDBJ databases">
        <title>Ant-infecting Ophiocordyceps genomes reveal a high diversity of potential behavioral manipulation genes and a possible major role for enterotoxins.</title>
        <authorList>
            <person name="De Bekker C."/>
            <person name="Evans H.C."/>
            <person name="Brachmann A."/>
            <person name="Hughes D.P."/>
        </authorList>
    </citation>
    <scope>NUCLEOTIDE SEQUENCE [LARGE SCALE GENOMIC DNA]</scope>
    <source>
        <strain evidence="2 3">Map16</strain>
    </source>
</reference>
<evidence type="ECO:0000256" key="1">
    <source>
        <dbReference type="SAM" id="MobiDB-lite"/>
    </source>
</evidence>